<evidence type="ECO:0000259" key="12">
    <source>
        <dbReference type="Pfam" id="PF21226"/>
    </source>
</evidence>
<dbReference type="Proteomes" id="UP000216871">
    <property type="component" value="Unassembled WGS sequence"/>
</dbReference>
<dbReference type="InterPro" id="IPR048458">
    <property type="entry name" value="MalQ_N"/>
</dbReference>
<sequence length="734" mass="80600">MTDGHGNEAATSTLEHHQRTESAQRLARPLIKLAKASGLATSFIDQLGTYTEISDAALVAVLKALDVDASSDEAIARSMADLEEAESKRLLNPTVVAVTGTSTSIQLNCPADEDVTVTVTLEDGSPFDGCTVLPDLNSGHPVLTLGADLPMGYHTLDVTADGRAGHATIIAAPARIPVPEAVAEQQRWGWMTQMYSVRSHDSWGVGDYGDLKRLLIDAAHESGADFMLINPIHAGAPITPLEPSPYLPESRRFLNVTYIRPQDIPEYGTLPDDVRARVDELHASVAARNDESTPMDINAAWEAKRPALRLIFEAGRNAKRELEFERFKALAGPDLDSFATWCVCFEVWGAPWGENRWFFDKRIDAPEVTALVETHHDLFEFNRWLQWIAAEQVTEAQHAATESGMALGLMQDMAVGVHGLGADAWANPERFATGSVTVGCPPDFYNQQGQDWGQPPFNPRYLEATGYQVYREMVHAMYEHAGAVRIDHVLGLFRLWWIPQGLGAKNGAYVMYNHEAMLGVLSIEATRAGGMVIGEDLGTVPDYVRRILADHGVLGTDVEWFARVDDSPNAGDPYKKPSEYRRQALASVTTHDLPPTAGYLGFEHVKLREELHLLSEPVEQFAASALAERTAMMDRLVESGYITAAAAENVPGHIQQIVEAMHAMLTDTPSLLLQAALVDGVGETRSQNQPGTSTEYSNWRVPLADEHGHVVHTDEVFALPRVRSLAAVMQRKRR</sequence>
<keyword evidence="6 10" id="KW-0808">Transferase</keyword>
<dbReference type="NCBIfam" id="TIGR00217">
    <property type="entry name" value="malQ"/>
    <property type="match status" value="1"/>
</dbReference>
<evidence type="ECO:0000256" key="10">
    <source>
        <dbReference type="RuleBase" id="RU361207"/>
    </source>
</evidence>
<evidence type="ECO:0000256" key="11">
    <source>
        <dbReference type="SAM" id="MobiDB-lite"/>
    </source>
</evidence>
<dbReference type="AlphaFoldDB" id="A0A261FJ08"/>
<dbReference type="Gene3D" id="3.20.20.80">
    <property type="entry name" value="Glycosidases"/>
    <property type="match status" value="1"/>
</dbReference>
<keyword evidence="5 10" id="KW-0328">Glycosyltransferase</keyword>
<accession>A0A261FJ08</accession>
<dbReference type="GO" id="GO:0004134">
    <property type="term" value="F:4-alpha-glucanotransferase activity"/>
    <property type="evidence" value="ECO:0007669"/>
    <property type="project" value="UniProtKB-EC"/>
</dbReference>
<dbReference type="EMBL" id="MWWW01000016">
    <property type="protein sequence ID" value="OZG58973.1"/>
    <property type="molecule type" value="Genomic_DNA"/>
</dbReference>
<reference evidence="13 14" key="1">
    <citation type="journal article" date="2017" name="BMC Genomics">
        <title>Comparative genomic and phylogenomic analyses of the Bifidobacteriaceae family.</title>
        <authorList>
            <person name="Lugli G.A."/>
            <person name="Milani C."/>
            <person name="Turroni F."/>
            <person name="Duranti S."/>
            <person name="Mancabelli L."/>
            <person name="Mangifesta M."/>
            <person name="Ferrario C."/>
            <person name="Modesto M."/>
            <person name="Mattarelli P."/>
            <person name="Jiri K."/>
            <person name="van Sinderen D."/>
            <person name="Ventura M."/>
        </authorList>
    </citation>
    <scope>NUCLEOTIDE SEQUENCE [LARGE SCALE GENOMIC DNA]</scope>
    <source>
        <strain evidence="13 14">DSM 100196</strain>
    </source>
</reference>
<dbReference type="PANTHER" id="PTHR32438">
    <property type="entry name" value="4-ALPHA-GLUCANOTRANSFERASE DPE1, CHLOROPLASTIC/AMYLOPLASTIC"/>
    <property type="match status" value="1"/>
</dbReference>
<dbReference type="Pfam" id="PF21226">
    <property type="entry name" value="MalQ_N"/>
    <property type="match status" value="1"/>
</dbReference>
<proteinExistence type="inferred from homology"/>
<evidence type="ECO:0000256" key="6">
    <source>
        <dbReference type="ARBA" id="ARBA00022679"/>
    </source>
</evidence>
<dbReference type="GO" id="GO:0005975">
    <property type="term" value="P:carbohydrate metabolic process"/>
    <property type="evidence" value="ECO:0007669"/>
    <property type="project" value="InterPro"/>
</dbReference>
<dbReference type="RefSeq" id="WP_094667947.1">
    <property type="nucleotide sequence ID" value="NZ_MWWW01000016.1"/>
</dbReference>
<dbReference type="EC" id="2.4.1.25" evidence="3 10"/>
<evidence type="ECO:0000256" key="1">
    <source>
        <dbReference type="ARBA" id="ARBA00000439"/>
    </source>
</evidence>
<evidence type="ECO:0000256" key="2">
    <source>
        <dbReference type="ARBA" id="ARBA00005684"/>
    </source>
</evidence>
<evidence type="ECO:0000256" key="3">
    <source>
        <dbReference type="ARBA" id="ARBA00012560"/>
    </source>
</evidence>
<evidence type="ECO:0000313" key="13">
    <source>
        <dbReference type="EMBL" id="OZG58973.1"/>
    </source>
</evidence>
<name>A0A261FJ08_9BIFI</name>
<dbReference type="SUPFAM" id="SSF51445">
    <property type="entry name" value="(Trans)glycosidases"/>
    <property type="match status" value="1"/>
</dbReference>
<dbReference type="InterPro" id="IPR003385">
    <property type="entry name" value="Glyco_hydro_77"/>
</dbReference>
<dbReference type="InterPro" id="IPR017853">
    <property type="entry name" value="GH"/>
</dbReference>
<dbReference type="OrthoDB" id="9811841at2"/>
<comment type="similarity">
    <text evidence="2 10">Belongs to the disproportionating enzyme family.</text>
</comment>
<protein>
    <recommendedName>
        <fullName evidence="4 10">4-alpha-glucanotransferase</fullName>
        <ecNumber evidence="3 10">2.4.1.25</ecNumber>
    </recommendedName>
    <alternativeName>
        <fullName evidence="8 10">Amylomaltase</fullName>
    </alternativeName>
    <alternativeName>
        <fullName evidence="9 10">Disproportionating enzyme</fullName>
    </alternativeName>
</protein>
<evidence type="ECO:0000256" key="5">
    <source>
        <dbReference type="ARBA" id="ARBA00022676"/>
    </source>
</evidence>
<feature type="domain" description="MalQ N-terminal beta-sandwich" evidence="12">
    <location>
        <begin position="91"/>
        <end position="173"/>
    </location>
</feature>
<organism evidence="13 14">
    <name type="scientific">Bifidobacterium myosotis</name>
    <dbReference type="NCBI Taxonomy" id="1630166"/>
    <lineage>
        <taxon>Bacteria</taxon>
        <taxon>Bacillati</taxon>
        <taxon>Actinomycetota</taxon>
        <taxon>Actinomycetes</taxon>
        <taxon>Bifidobacteriales</taxon>
        <taxon>Bifidobacteriaceae</taxon>
        <taxon>Bifidobacterium</taxon>
    </lineage>
</organism>
<dbReference type="Pfam" id="PF02446">
    <property type="entry name" value="Glyco_hydro_77"/>
    <property type="match status" value="1"/>
</dbReference>
<keyword evidence="7 10" id="KW-0119">Carbohydrate metabolism</keyword>
<feature type="region of interest" description="Disordered" evidence="11">
    <location>
        <begin position="1"/>
        <end position="22"/>
    </location>
</feature>
<comment type="caution">
    <text evidence="13">The sequence shown here is derived from an EMBL/GenBank/DDBJ whole genome shotgun (WGS) entry which is preliminary data.</text>
</comment>
<gene>
    <name evidence="13" type="ORF">BMYO_1514</name>
</gene>
<keyword evidence="14" id="KW-1185">Reference proteome</keyword>
<comment type="catalytic activity">
    <reaction evidence="1 10">
        <text>Transfers a segment of a (1-&gt;4)-alpha-D-glucan to a new position in an acceptor, which may be glucose or a (1-&gt;4)-alpha-D-glucan.</text>
        <dbReference type="EC" id="2.4.1.25"/>
    </reaction>
</comment>
<evidence type="ECO:0000313" key="14">
    <source>
        <dbReference type="Proteomes" id="UP000216871"/>
    </source>
</evidence>
<dbReference type="PANTHER" id="PTHR32438:SF5">
    <property type="entry name" value="4-ALPHA-GLUCANOTRANSFERASE DPE1, CHLOROPLASTIC_AMYLOPLASTIC"/>
    <property type="match status" value="1"/>
</dbReference>
<evidence type="ECO:0000256" key="4">
    <source>
        <dbReference type="ARBA" id="ARBA00020295"/>
    </source>
</evidence>
<evidence type="ECO:0000256" key="9">
    <source>
        <dbReference type="ARBA" id="ARBA00031501"/>
    </source>
</evidence>
<evidence type="ECO:0000256" key="8">
    <source>
        <dbReference type="ARBA" id="ARBA00031423"/>
    </source>
</evidence>
<evidence type="ECO:0000256" key="7">
    <source>
        <dbReference type="ARBA" id="ARBA00023277"/>
    </source>
</evidence>